<dbReference type="Proteomes" id="UP001497644">
    <property type="component" value="Chromosome 6"/>
</dbReference>
<reference evidence="1" key="1">
    <citation type="submission" date="2024-04" db="EMBL/GenBank/DDBJ databases">
        <authorList>
            <consortium name="Molecular Ecology Group"/>
        </authorList>
    </citation>
    <scope>NUCLEOTIDE SEQUENCE</scope>
</reference>
<sequence>MYTRVLNHFTNATQSEKWMPHWCTWSLALRDRPMKEMSGWSLRGRSAQAQVQVRGYKEEKLGLAVRTLCFICPSYRSHDRS</sequence>
<dbReference type="AlphaFoldDB" id="A0AAV2NXW0"/>
<organism evidence="1 2">
    <name type="scientific">Lasius platythorax</name>
    <dbReference type="NCBI Taxonomy" id="488582"/>
    <lineage>
        <taxon>Eukaryota</taxon>
        <taxon>Metazoa</taxon>
        <taxon>Ecdysozoa</taxon>
        <taxon>Arthropoda</taxon>
        <taxon>Hexapoda</taxon>
        <taxon>Insecta</taxon>
        <taxon>Pterygota</taxon>
        <taxon>Neoptera</taxon>
        <taxon>Endopterygota</taxon>
        <taxon>Hymenoptera</taxon>
        <taxon>Apocrita</taxon>
        <taxon>Aculeata</taxon>
        <taxon>Formicoidea</taxon>
        <taxon>Formicidae</taxon>
        <taxon>Formicinae</taxon>
        <taxon>Lasius</taxon>
        <taxon>Lasius</taxon>
    </lineage>
</organism>
<evidence type="ECO:0000313" key="2">
    <source>
        <dbReference type="Proteomes" id="UP001497644"/>
    </source>
</evidence>
<dbReference type="EMBL" id="OZ034829">
    <property type="protein sequence ID" value="CAL1685419.1"/>
    <property type="molecule type" value="Genomic_DNA"/>
</dbReference>
<proteinExistence type="predicted"/>
<evidence type="ECO:0000313" key="1">
    <source>
        <dbReference type="EMBL" id="CAL1685419.1"/>
    </source>
</evidence>
<gene>
    <name evidence="1" type="ORF">LPLAT_LOCUS10915</name>
</gene>
<keyword evidence="2" id="KW-1185">Reference proteome</keyword>
<accession>A0AAV2NXW0</accession>
<protein>
    <submittedName>
        <fullName evidence="1">Uncharacterized protein</fullName>
    </submittedName>
</protein>
<name>A0AAV2NXW0_9HYME</name>